<dbReference type="GO" id="GO:0006412">
    <property type="term" value="P:translation"/>
    <property type="evidence" value="ECO:0007669"/>
    <property type="project" value="UniProtKB-UniRule"/>
</dbReference>
<dbReference type="SUPFAM" id="SSF50104">
    <property type="entry name" value="Translation proteins SH3-like domain"/>
    <property type="match status" value="1"/>
</dbReference>
<dbReference type="GO" id="GO:0022625">
    <property type="term" value="C:cytosolic large ribosomal subunit"/>
    <property type="evidence" value="ECO:0007669"/>
    <property type="project" value="TreeGrafter"/>
</dbReference>
<evidence type="ECO:0000256" key="1">
    <source>
        <dbReference type="ARBA" id="ARBA00005781"/>
    </source>
</evidence>
<dbReference type="RefSeq" id="WP_150444088.1">
    <property type="nucleotide sequence ID" value="NZ_VYQE01000001.1"/>
</dbReference>
<dbReference type="PANTHER" id="PTHR15680:SF9">
    <property type="entry name" value="LARGE RIBOSOMAL SUBUNIT PROTEIN BL19M"/>
    <property type="match status" value="1"/>
</dbReference>
<keyword evidence="2 5" id="KW-0689">Ribosomal protein</keyword>
<dbReference type="EMBL" id="VYQE01000001">
    <property type="protein sequence ID" value="KAA9010603.1"/>
    <property type="molecule type" value="Genomic_DNA"/>
</dbReference>
<evidence type="ECO:0000256" key="4">
    <source>
        <dbReference type="ARBA" id="ARBA00035171"/>
    </source>
</evidence>
<protein>
    <recommendedName>
        <fullName evidence="4 5">Large ribosomal subunit protein bL19</fullName>
    </recommendedName>
</protein>
<dbReference type="InterPro" id="IPR001857">
    <property type="entry name" value="Ribosomal_bL19"/>
</dbReference>
<evidence type="ECO:0000256" key="6">
    <source>
        <dbReference type="RuleBase" id="RU000559"/>
    </source>
</evidence>
<dbReference type="FunFam" id="2.30.30.790:FF:000001">
    <property type="entry name" value="50S ribosomal protein L19"/>
    <property type="match status" value="1"/>
</dbReference>
<dbReference type="HAMAP" id="MF_00402">
    <property type="entry name" value="Ribosomal_bL19"/>
    <property type="match status" value="1"/>
</dbReference>
<dbReference type="NCBIfam" id="TIGR01024">
    <property type="entry name" value="rplS_bact"/>
    <property type="match status" value="1"/>
</dbReference>
<dbReference type="InterPro" id="IPR008991">
    <property type="entry name" value="Translation_prot_SH3-like_sf"/>
</dbReference>
<evidence type="ECO:0000256" key="3">
    <source>
        <dbReference type="ARBA" id="ARBA00023274"/>
    </source>
</evidence>
<gene>
    <name evidence="5" type="primary">rplS</name>
    <name evidence="8" type="ORF">F3S47_05020</name>
</gene>
<dbReference type="PANTHER" id="PTHR15680">
    <property type="entry name" value="RIBOSOMAL PROTEIN L19"/>
    <property type="match status" value="1"/>
</dbReference>
<dbReference type="Gene3D" id="2.30.30.790">
    <property type="match status" value="1"/>
</dbReference>
<dbReference type="GO" id="GO:0003735">
    <property type="term" value="F:structural constituent of ribosome"/>
    <property type="evidence" value="ECO:0007669"/>
    <property type="project" value="InterPro"/>
</dbReference>
<proteinExistence type="inferred from homology"/>
<keyword evidence="9" id="KW-1185">Reference proteome</keyword>
<dbReference type="PIRSF" id="PIRSF002191">
    <property type="entry name" value="Ribosomal_L19"/>
    <property type="match status" value="1"/>
</dbReference>
<comment type="function">
    <text evidence="5 6">This protein is located at the 30S-50S ribosomal subunit interface and may play a role in the structure and function of the aminoacyl-tRNA binding site.</text>
</comment>
<dbReference type="InterPro" id="IPR018257">
    <property type="entry name" value="Ribosomal_bL19_CS"/>
</dbReference>
<dbReference type="InterPro" id="IPR038657">
    <property type="entry name" value="Ribosomal_bL19_sf"/>
</dbReference>
<dbReference type="PROSITE" id="PS01015">
    <property type="entry name" value="RIBOSOMAL_L19"/>
    <property type="match status" value="1"/>
</dbReference>
<name>A0A5J5GSF7_9RHOB</name>
<feature type="region of interest" description="Disordered" evidence="7">
    <location>
        <begin position="107"/>
        <end position="137"/>
    </location>
</feature>
<evidence type="ECO:0000313" key="8">
    <source>
        <dbReference type="EMBL" id="KAA9010603.1"/>
    </source>
</evidence>
<comment type="similarity">
    <text evidence="1 5 6">Belongs to the bacterial ribosomal protein bL19 family.</text>
</comment>
<evidence type="ECO:0000256" key="5">
    <source>
        <dbReference type="HAMAP-Rule" id="MF_00402"/>
    </source>
</evidence>
<evidence type="ECO:0000313" key="9">
    <source>
        <dbReference type="Proteomes" id="UP000326554"/>
    </source>
</evidence>
<evidence type="ECO:0000256" key="7">
    <source>
        <dbReference type="SAM" id="MobiDB-lite"/>
    </source>
</evidence>
<evidence type="ECO:0000256" key="2">
    <source>
        <dbReference type="ARBA" id="ARBA00022980"/>
    </source>
</evidence>
<dbReference type="Proteomes" id="UP000326554">
    <property type="component" value="Unassembled WGS sequence"/>
</dbReference>
<organism evidence="8 9">
    <name type="scientific">Histidinibacterium aquaticum</name>
    <dbReference type="NCBI Taxonomy" id="2613962"/>
    <lineage>
        <taxon>Bacteria</taxon>
        <taxon>Pseudomonadati</taxon>
        <taxon>Pseudomonadota</taxon>
        <taxon>Alphaproteobacteria</taxon>
        <taxon>Rhodobacterales</taxon>
        <taxon>Paracoccaceae</taxon>
        <taxon>Histidinibacterium</taxon>
    </lineage>
</organism>
<reference evidence="8 9" key="1">
    <citation type="submission" date="2019-09" db="EMBL/GenBank/DDBJ databases">
        <authorList>
            <person name="Park J.-S."/>
            <person name="Choi H.-J."/>
        </authorList>
    </citation>
    <scope>NUCLEOTIDE SEQUENCE [LARGE SCALE GENOMIC DNA]</scope>
    <source>
        <strain evidence="8 9">176SS1-4</strain>
    </source>
</reference>
<dbReference type="Pfam" id="PF01245">
    <property type="entry name" value="Ribosomal_L19"/>
    <property type="match status" value="1"/>
</dbReference>
<dbReference type="AlphaFoldDB" id="A0A5J5GSF7"/>
<accession>A0A5J5GSF7</accession>
<dbReference type="PRINTS" id="PR00061">
    <property type="entry name" value="RIBOSOMALL19"/>
</dbReference>
<keyword evidence="3 5" id="KW-0687">Ribonucleoprotein</keyword>
<sequence length="137" mass="15292">MDLIAELEAEQIASLGKKIPDFKAGDTVRVGYKVTEGTRTRVQNYEGVCISRKHGEGIAGSFTVRKISFGEGVERVFPLYSTNIEEITVVRRGKIRRAKLYYLRSRRGKSARIAEQTNYRAPKPKSDGKKPVQGSAT</sequence>
<comment type="caution">
    <text evidence="8">The sequence shown here is derived from an EMBL/GenBank/DDBJ whole genome shotgun (WGS) entry which is preliminary data.</text>
</comment>